<keyword evidence="3" id="KW-1185">Reference proteome</keyword>
<reference evidence="2 3" key="1">
    <citation type="submission" date="2023-04" db="EMBL/GenBank/DDBJ databases">
        <title>Streptomyces chengmaiensis sp. nov. isolated from the stem of mangrove plant in Hainan.</title>
        <authorList>
            <person name="Huang X."/>
            <person name="Zhou S."/>
            <person name="Chu X."/>
            <person name="Xie Y."/>
            <person name="Lin Y."/>
        </authorList>
    </citation>
    <scope>NUCLEOTIDE SEQUENCE [LARGE SCALE GENOMIC DNA]</scope>
    <source>
        <strain evidence="2 3">HNM0663</strain>
    </source>
</reference>
<accession>A0ABT6HSF2</accession>
<keyword evidence="1" id="KW-0732">Signal</keyword>
<dbReference type="EMBL" id="JARWBG010000030">
    <property type="protein sequence ID" value="MDH2391642.1"/>
    <property type="molecule type" value="Genomic_DNA"/>
</dbReference>
<feature type="chain" id="PRO_5046430223" evidence="1">
    <location>
        <begin position="20"/>
        <end position="189"/>
    </location>
</feature>
<organism evidence="2 3">
    <name type="scientific">Streptomyces chengmaiensis</name>
    <dbReference type="NCBI Taxonomy" id="3040919"/>
    <lineage>
        <taxon>Bacteria</taxon>
        <taxon>Bacillati</taxon>
        <taxon>Actinomycetota</taxon>
        <taxon>Actinomycetes</taxon>
        <taxon>Kitasatosporales</taxon>
        <taxon>Streptomycetaceae</taxon>
        <taxon>Streptomyces</taxon>
    </lineage>
</organism>
<feature type="signal peptide" evidence="1">
    <location>
        <begin position="1"/>
        <end position="19"/>
    </location>
</feature>
<evidence type="ECO:0000256" key="1">
    <source>
        <dbReference type="SAM" id="SignalP"/>
    </source>
</evidence>
<evidence type="ECO:0000313" key="3">
    <source>
        <dbReference type="Proteomes" id="UP001223144"/>
    </source>
</evidence>
<name>A0ABT6HSF2_9ACTN</name>
<evidence type="ECO:0000313" key="2">
    <source>
        <dbReference type="EMBL" id="MDH2391642.1"/>
    </source>
</evidence>
<proteinExistence type="predicted"/>
<protein>
    <submittedName>
        <fullName evidence="2">Uncharacterized protein</fullName>
    </submittedName>
</protein>
<dbReference type="RefSeq" id="WP_279930549.1">
    <property type="nucleotide sequence ID" value="NZ_JARWBG010000030.1"/>
</dbReference>
<comment type="caution">
    <text evidence="2">The sequence shown here is derived from an EMBL/GenBank/DDBJ whole genome shotgun (WGS) entry which is preliminary data.</text>
</comment>
<dbReference type="Proteomes" id="UP001223144">
    <property type="component" value="Unassembled WGS sequence"/>
</dbReference>
<gene>
    <name evidence="2" type="ORF">QCN29_23250</name>
</gene>
<sequence>MAVGVAAAGLLAAGYPSSAAGQETDRISTATTASLPVETSKEPADSLNAVAGVPISATATTETRKIAADSPQAVKATSNLCGSGFNLQYAERLPDERRFGTLYTYQRNYSPFESCAVFDNNLGTRKYMKLKLCPSSLLKPCNVDEGNFTQYAGPVRLKDGWCSRVTAIMKDYKSSGAALIDRQFTIRCN</sequence>